<accession>A0AA36MD21</accession>
<dbReference type="AlphaFoldDB" id="A0AA36MD21"/>
<evidence type="ECO:0000259" key="4">
    <source>
        <dbReference type="PROSITE" id="PS50222"/>
    </source>
</evidence>
<dbReference type="PANTHER" id="PTHR45942">
    <property type="entry name" value="PROTEIN PHOSPATASE 3 REGULATORY SUBUNIT B ALPHA ISOFORM TYPE 1"/>
    <property type="match status" value="1"/>
</dbReference>
<evidence type="ECO:0000313" key="6">
    <source>
        <dbReference type="Proteomes" id="UP001176961"/>
    </source>
</evidence>
<keyword evidence="3" id="KW-0106">Calcium</keyword>
<dbReference type="GO" id="GO:0005509">
    <property type="term" value="F:calcium ion binding"/>
    <property type="evidence" value="ECO:0007669"/>
    <property type="project" value="InterPro"/>
</dbReference>
<evidence type="ECO:0000256" key="1">
    <source>
        <dbReference type="ARBA" id="ARBA00022723"/>
    </source>
</evidence>
<dbReference type="Proteomes" id="UP001176961">
    <property type="component" value="Unassembled WGS sequence"/>
</dbReference>
<dbReference type="InterPro" id="IPR018247">
    <property type="entry name" value="EF_Hand_1_Ca_BS"/>
</dbReference>
<organism evidence="5 6">
    <name type="scientific">Cylicocyclus nassatus</name>
    <name type="common">Nematode worm</name>
    <dbReference type="NCBI Taxonomy" id="53992"/>
    <lineage>
        <taxon>Eukaryota</taxon>
        <taxon>Metazoa</taxon>
        <taxon>Ecdysozoa</taxon>
        <taxon>Nematoda</taxon>
        <taxon>Chromadorea</taxon>
        <taxon>Rhabditida</taxon>
        <taxon>Rhabditina</taxon>
        <taxon>Rhabditomorpha</taxon>
        <taxon>Strongyloidea</taxon>
        <taxon>Strongylidae</taxon>
        <taxon>Cylicocyclus</taxon>
    </lineage>
</organism>
<reference evidence="5" key="1">
    <citation type="submission" date="2023-07" db="EMBL/GenBank/DDBJ databases">
        <authorList>
            <consortium name="CYATHOMIX"/>
        </authorList>
    </citation>
    <scope>NUCLEOTIDE SEQUENCE</scope>
    <source>
        <strain evidence="5">N/A</strain>
    </source>
</reference>
<keyword evidence="6" id="KW-1185">Reference proteome</keyword>
<feature type="domain" description="EF-hand" evidence="4">
    <location>
        <begin position="9"/>
        <end position="34"/>
    </location>
</feature>
<evidence type="ECO:0000256" key="2">
    <source>
        <dbReference type="ARBA" id="ARBA00022737"/>
    </source>
</evidence>
<dbReference type="InterPro" id="IPR002048">
    <property type="entry name" value="EF_hand_dom"/>
</dbReference>
<gene>
    <name evidence="5" type="ORF">CYNAS_LOCUS17060</name>
</gene>
<proteinExistence type="predicted"/>
<dbReference type="CDD" id="cd00051">
    <property type="entry name" value="EFh"/>
    <property type="match status" value="1"/>
</dbReference>
<name>A0AA36MD21_CYLNA</name>
<dbReference type="EMBL" id="CATQJL010000316">
    <property type="protein sequence ID" value="CAJ0605077.1"/>
    <property type="molecule type" value="Genomic_DNA"/>
</dbReference>
<dbReference type="InterPro" id="IPR011992">
    <property type="entry name" value="EF-hand-dom_pair"/>
</dbReference>
<dbReference type="PROSITE" id="PS00018">
    <property type="entry name" value="EF_HAND_1"/>
    <property type="match status" value="1"/>
</dbReference>
<dbReference type="SUPFAM" id="SSF47473">
    <property type="entry name" value="EF-hand"/>
    <property type="match status" value="1"/>
</dbReference>
<dbReference type="Gene3D" id="1.10.238.10">
    <property type="entry name" value="EF-hand"/>
    <property type="match status" value="1"/>
</dbReference>
<comment type="caution">
    <text evidence="5">The sequence shown here is derived from an EMBL/GenBank/DDBJ whole genome shotgun (WGS) entry which is preliminary data.</text>
</comment>
<dbReference type="PROSITE" id="PS50222">
    <property type="entry name" value="EF_HAND_2"/>
    <property type="match status" value="1"/>
</dbReference>
<protein>
    <recommendedName>
        <fullName evidence="4">EF-hand domain-containing protein</fullName>
    </recommendedName>
</protein>
<keyword evidence="2" id="KW-0677">Repeat</keyword>
<evidence type="ECO:0000313" key="5">
    <source>
        <dbReference type="EMBL" id="CAJ0605077.1"/>
    </source>
</evidence>
<keyword evidence="1" id="KW-0479">Metal-binding</keyword>
<evidence type="ECO:0000256" key="3">
    <source>
        <dbReference type="ARBA" id="ARBA00022837"/>
    </source>
</evidence>
<sequence>MARHLVASRVYDIDGDGYISNRELFQVLKMMFGNNLKDLQLQQIVDKTIFFHDNQGDARILFQEFPKRRSNDHMSLLETFLKRPSMEMTSSLCFICCYHSVP</sequence>